<sequence length="372" mass="42102">MNICIVGGGHIGTTLVCYIKHSHPEYKVSLYTRKPELFAEEIQCNDIERNISYYVKPDLISNSAEKTAGGADIVFIALPHFAIEKAFGNIAPYVAADAFIGVLPGGGGCEFIFNKYFDNDKTLFGFQRVPFTAKLEKYGVETNLKSWKPFSVVGTLNTDRIDKACERIELCGLRTKKASNYLEIALTPTNPILHTSRTYELFSKHDVDYVYDTKFKFYVGWSDDTSETLLGMDRELHNLLDAMDGINTSAIRPLSEHYESPTIPALTAKINSIPTFQTVFAPMKETEGGYITDVTSRMFTEDFPWGLAVIRSYFEFFNIKAPTMDKVLGWYADYMGLEWYVEGKFCGKDLIQTGIIQNYDIKTKEELLALYK</sequence>
<dbReference type="Pfam" id="PF02558">
    <property type="entry name" value="ApbA"/>
    <property type="match status" value="1"/>
</dbReference>
<proteinExistence type="predicted"/>
<dbReference type="GeneID" id="82187467"/>
<evidence type="ECO:0000256" key="2">
    <source>
        <dbReference type="ARBA" id="ARBA00019465"/>
    </source>
</evidence>
<dbReference type="EMBL" id="CP015401">
    <property type="protein sequence ID" value="ANU57862.1"/>
    <property type="molecule type" value="Genomic_DNA"/>
</dbReference>
<dbReference type="AlphaFoldDB" id="A0A1C7H239"/>
<dbReference type="Gene3D" id="3.40.50.720">
    <property type="entry name" value="NAD(P)-binding Rossmann-like Domain"/>
    <property type="match status" value="1"/>
</dbReference>
<evidence type="ECO:0000313" key="8">
    <source>
        <dbReference type="Proteomes" id="UP000092631"/>
    </source>
</evidence>
<gene>
    <name evidence="6" type="ORF">A4V03_09980</name>
    <name evidence="7" type="ORF">E5353_16510</name>
</gene>
<dbReference type="InterPro" id="IPR013332">
    <property type="entry name" value="KPR_N"/>
</dbReference>
<dbReference type="PANTHER" id="PTHR38015:SF1">
    <property type="entry name" value="OPINE DEHYDROGENASE DOMAIN-CONTAINING PROTEIN"/>
    <property type="match status" value="1"/>
</dbReference>
<name>A0A1C7H239_9BACE</name>
<evidence type="ECO:0000259" key="5">
    <source>
        <dbReference type="Pfam" id="PF02558"/>
    </source>
</evidence>
<dbReference type="SUPFAM" id="SSF51735">
    <property type="entry name" value="NAD(P)-binding Rossmann-fold domains"/>
    <property type="match status" value="1"/>
</dbReference>
<dbReference type="PANTHER" id="PTHR38015">
    <property type="entry name" value="BLR6086 PROTEIN"/>
    <property type="match status" value="1"/>
</dbReference>
<dbReference type="InterPro" id="IPR003421">
    <property type="entry name" value="Opine_DH"/>
</dbReference>
<evidence type="ECO:0000259" key="4">
    <source>
        <dbReference type="Pfam" id="PF02317"/>
    </source>
</evidence>
<dbReference type="Proteomes" id="UP000092631">
    <property type="component" value="Chromosome"/>
</dbReference>
<comment type="pathway">
    <text evidence="1">Cofactor biosynthesis; (R)-pantothenate biosynthesis; (R)-pantoate from 3-methyl-2-oxobutanoate: step 2/2.</text>
</comment>
<evidence type="ECO:0000313" key="7">
    <source>
        <dbReference type="EMBL" id="TGY26985.1"/>
    </source>
</evidence>
<feature type="domain" description="Ketopantoate reductase N-terminal" evidence="5">
    <location>
        <begin position="3"/>
        <end position="127"/>
    </location>
</feature>
<comment type="catalytic activity">
    <reaction evidence="3">
        <text>(R)-pantoate + NADP(+) = 2-dehydropantoate + NADPH + H(+)</text>
        <dbReference type="Rhea" id="RHEA:16233"/>
        <dbReference type="ChEBI" id="CHEBI:11561"/>
        <dbReference type="ChEBI" id="CHEBI:15378"/>
        <dbReference type="ChEBI" id="CHEBI:15980"/>
        <dbReference type="ChEBI" id="CHEBI:57783"/>
        <dbReference type="ChEBI" id="CHEBI:58349"/>
        <dbReference type="EC" id="1.1.1.169"/>
    </reaction>
</comment>
<accession>A0A1C7H239</accession>
<evidence type="ECO:0000256" key="1">
    <source>
        <dbReference type="ARBA" id="ARBA00004994"/>
    </source>
</evidence>
<dbReference type="InterPro" id="IPR051729">
    <property type="entry name" value="Opine/Lysopine_DH"/>
</dbReference>
<keyword evidence="8" id="KW-1185">Reference proteome</keyword>
<dbReference type="Proteomes" id="UP000309566">
    <property type="component" value="Unassembled WGS sequence"/>
</dbReference>
<dbReference type="RefSeq" id="WP_065538820.1">
    <property type="nucleotide sequence ID" value="NZ_CARILY010000042.1"/>
</dbReference>
<evidence type="ECO:0000313" key="6">
    <source>
        <dbReference type="EMBL" id="ANU57862.1"/>
    </source>
</evidence>
<reference evidence="6" key="2">
    <citation type="submission" date="2017-04" db="EMBL/GenBank/DDBJ databases">
        <title>Complete Genome Sequences of Twelve Strains of a Stable Defined Moderately Diverse Mouse Microbiota 2 (sDMDMm2).</title>
        <authorList>
            <person name="Uchimura Y."/>
            <person name="Wyss M."/>
            <person name="Brugiroux S."/>
            <person name="Limenitakis J.P."/>
            <person name="Stecher B."/>
            <person name="McCoy K.D."/>
            <person name="Macpherson A.J."/>
        </authorList>
    </citation>
    <scope>NUCLEOTIDE SEQUENCE</scope>
    <source>
        <strain evidence="6">I48</strain>
    </source>
</reference>
<dbReference type="OrthoDB" id="1073746at2"/>
<evidence type="ECO:0000256" key="3">
    <source>
        <dbReference type="ARBA" id="ARBA00048793"/>
    </source>
</evidence>
<evidence type="ECO:0000313" key="9">
    <source>
        <dbReference type="Proteomes" id="UP000309566"/>
    </source>
</evidence>
<feature type="domain" description="Opine dehydrogenase" evidence="4">
    <location>
        <begin position="178"/>
        <end position="334"/>
    </location>
</feature>
<dbReference type="InterPro" id="IPR008927">
    <property type="entry name" value="6-PGluconate_DH-like_C_sf"/>
</dbReference>
<dbReference type="InterPro" id="IPR036291">
    <property type="entry name" value="NAD(P)-bd_dom_sf"/>
</dbReference>
<reference evidence="8" key="1">
    <citation type="submission" date="2016-04" db="EMBL/GenBank/DDBJ databases">
        <title>Complete Genome Sequences of Twelve Strains of a Stable Defined Moderately Diverse Mouse Microbiota 2 (sDMDMm2).</title>
        <authorList>
            <person name="Uchimura Y."/>
            <person name="Wyss M."/>
            <person name="Brugiroux S."/>
            <person name="Limenitakis J.P."/>
            <person name="Stecher B."/>
            <person name="McCoy K.D."/>
            <person name="Macpherson A.J."/>
        </authorList>
    </citation>
    <scope>NUCLEOTIDE SEQUENCE [LARGE SCALE GENOMIC DNA]</scope>
    <source>
        <strain evidence="8">I48</strain>
    </source>
</reference>
<dbReference type="Pfam" id="PF02317">
    <property type="entry name" value="Octopine_DH"/>
    <property type="match status" value="1"/>
</dbReference>
<dbReference type="InterPro" id="IPR013328">
    <property type="entry name" value="6PGD_dom2"/>
</dbReference>
<organism evidence="6 8">
    <name type="scientific">Bacteroides caecimuris</name>
    <dbReference type="NCBI Taxonomy" id="1796613"/>
    <lineage>
        <taxon>Bacteria</taxon>
        <taxon>Pseudomonadati</taxon>
        <taxon>Bacteroidota</taxon>
        <taxon>Bacteroidia</taxon>
        <taxon>Bacteroidales</taxon>
        <taxon>Bacteroidaceae</taxon>
        <taxon>Bacteroides</taxon>
    </lineage>
</organism>
<dbReference type="EMBL" id="SRYX01000090">
    <property type="protein sequence ID" value="TGY26985.1"/>
    <property type="molecule type" value="Genomic_DNA"/>
</dbReference>
<dbReference type="GO" id="GO:0008677">
    <property type="term" value="F:2-dehydropantoate 2-reductase activity"/>
    <property type="evidence" value="ECO:0007669"/>
    <property type="project" value="UniProtKB-EC"/>
</dbReference>
<dbReference type="SUPFAM" id="SSF48179">
    <property type="entry name" value="6-phosphogluconate dehydrogenase C-terminal domain-like"/>
    <property type="match status" value="1"/>
</dbReference>
<reference evidence="7 9" key="3">
    <citation type="submission" date="2019-04" db="EMBL/GenBank/DDBJ databases">
        <title>Microbes associate with the intestines of laboratory mice.</title>
        <authorList>
            <person name="Navarre W."/>
            <person name="Wong E."/>
            <person name="Huang K."/>
            <person name="Tropini C."/>
            <person name="Ng K."/>
            <person name="Yu B."/>
        </authorList>
    </citation>
    <scope>NUCLEOTIDE SEQUENCE [LARGE SCALE GENOMIC DNA]</scope>
    <source>
        <strain evidence="7 9">NM63_1-25</strain>
    </source>
</reference>
<dbReference type="KEGG" id="bcae:A4V03_09980"/>
<dbReference type="Gene3D" id="1.10.1040.10">
    <property type="entry name" value="N-(1-d-carboxylethyl)-l-norvaline Dehydrogenase, domain 2"/>
    <property type="match status" value="1"/>
</dbReference>
<accession>A0A4S2CGU7</accession>
<protein>
    <recommendedName>
        <fullName evidence="2">2-dehydropantoate 2-reductase</fullName>
    </recommendedName>
</protein>